<sequence>MRFLGIEAAGGILLMVATVVALIWANSPWSGGYHDLWHTEFHLGVGDFRLEHHGHSLTLAELVNDALMAVFFFVVGLEIKRELVDGHLRDRRAALLPAAGALGGMVVPAAIYLACNQSGDASAGWGIPMATDIAFAVGILSLLGNRISTPLKVFLLSLAIVDDIGAIIVIAVFYTSDLATGWLALAVATIAAVVVLTRLKIWYTPMYILLGSVLWYAMFRSGVHATIAGVIMGVLAPAGALLAPGEVGPIDVGSLDAEGLRSAKFRMNESVSVASRLERNLHPITGFVIIPVFALANAGIEISGNSLSDALGSGVTIGVVLGLVVGKVVGVSLFTIGAVRLGISALPSGATVRHIVGVAAIAGIGFTVSLFVTGLA</sequence>
<evidence type="ECO:0000256" key="6">
    <source>
        <dbReference type="SAM" id="Phobius"/>
    </source>
</evidence>
<comment type="subcellular location">
    <subcellularLocation>
        <location evidence="1">Cell inner membrane</location>
        <topology evidence="1">Multi-pass membrane protein</topology>
    </subcellularLocation>
</comment>
<dbReference type="PANTHER" id="PTHR30341:SF0">
    <property type="entry name" value="NA(+)_H(+) ANTIPORTER NHAA"/>
    <property type="match status" value="1"/>
</dbReference>
<feature type="transmembrane region" description="Helical" evidence="6">
    <location>
        <begin position="320"/>
        <end position="343"/>
    </location>
</feature>
<reference evidence="7" key="1">
    <citation type="submission" date="2018-05" db="EMBL/GenBank/DDBJ databases">
        <authorList>
            <person name="Lanie J.A."/>
            <person name="Ng W.-L."/>
            <person name="Kazmierczak K.M."/>
            <person name="Andrzejewski T.M."/>
            <person name="Davidsen T.M."/>
            <person name="Wayne K.J."/>
            <person name="Tettelin H."/>
            <person name="Glass J.I."/>
            <person name="Rusch D."/>
            <person name="Podicherti R."/>
            <person name="Tsui H.-C.T."/>
            <person name="Winkler M.E."/>
        </authorList>
    </citation>
    <scope>NUCLEOTIDE SEQUENCE</scope>
</reference>
<dbReference type="GO" id="GO:0005886">
    <property type="term" value="C:plasma membrane"/>
    <property type="evidence" value="ECO:0007669"/>
    <property type="project" value="UniProtKB-SubCell"/>
</dbReference>
<feature type="transmembrane region" description="Helical" evidence="6">
    <location>
        <begin position="7"/>
        <end position="25"/>
    </location>
</feature>
<feature type="transmembrane region" description="Helical" evidence="6">
    <location>
        <begin position="62"/>
        <end position="81"/>
    </location>
</feature>
<name>A0A382KGK3_9ZZZZ</name>
<feature type="non-terminal residue" evidence="7">
    <location>
        <position position="376"/>
    </location>
</feature>
<dbReference type="PANTHER" id="PTHR30341">
    <property type="entry name" value="SODIUM ION/PROTON ANTIPORTER NHAA-RELATED"/>
    <property type="match status" value="1"/>
</dbReference>
<dbReference type="GO" id="GO:0006885">
    <property type="term" value="P:regulation of pH"/>
    <property type="evidence" value="ECO:0007669"/>
    <property type="project" value="InterPro"/>
</dbReference>
<dbReference type="InterPro" id="IPR004670">
    <property type="entry name" value="NhaA"/>
</dbReference>
<evidence type="ECO:0000256" key="1">
    <source>
        <dbReference type="ARBA" id="ARBA00004429"/>
    </source>
</evidence>
<feature type="transmembrane region" description="Helical" evidence="6">
    <location>
        <begin position="225"/>
        <end position="243"/>
    </location>
</feature>
<keyword evidence="3 6" id="KW-0812">Transmembrane</keyword>
<accession>A0A382KGK3</accession>
<keyword evidence="5 6" id="KW-0472">Membrane</keyword>
<organism evidence="7">
    <name type="scientific">marine metagenome</name>
    <dbReference type="NCBI Taxonomy" id="408172"/>
    <lineage>
        <taxon>unclassified sequences</taxon>
        <taxon>metagenomes</taxon>
        <taxon>ecological metagenomes</taxon>
    </lineage>
</organism>
<feature type="transmembrane region" description="Helical" evidence="6">
    <location>
        <begin position="281"/>
        <end position="300"/>
    </location>
</feature>
<feature type="transmembrane region" description="Helical" evidence="6">
    <location>
        <begin position="355"/>
        <end position="375"/>
    </location>
</feature>
<protein>
    <recommendedName>
        <fullName evidence="8">Na+/H+ antiporter NhaA</fullName>
    </recommendedName>
</protein>
<evidence type="ECO:0000256" key="5">
    <source>
        <dbReference type="ARBA" id="ARBA00023136"/>
    </source>
</evidence>
<keyword evidence="4 6" id="KW-1133">Transmembrane helix</keyword>
<evidence type="ECO:0000256" key="2">
    <source>
        <dbReference type="ARBA" id="ARBA00022475"/>
    </source>
</evidence>
<dbReference type="HAMAP" id="MF_01844">
    <property type="entry name" value="NhaA"/>
    <property type="match status" value="1"/>
</dbReference>
<evidence type="ECO:0000256" key="4">
    <source>
        <dbReference type="ARBA" id="ARBA00022989"/>
    </source>
</evidence>
<feature type="transmembrane region" description="Helical" evidence="6">
    <location>
        <begin position="201"/>
        <end position="219"/>
    </location>
</feature>
<feature type="transmembrane region" description="Helical" evidence="6">
    <location>
        <begin position="93"/>
        <end position="113"/>
    </location>
</feature>
<feature type="transmembrane region" description="Helical" evidence="6">
    <location>
        <begin position="125"/>
        <end position="144"/>
    </location>
</feature>
<feature type="transmembrane region" description="Helical" evidence="6">
    <location>
        <begin position="179"/>
        <end position="196"/>
    </location>
</feature>
<dbReference type="AlphaFoldDB" id="A0A382KGK3"/>
<gene>
    <name evidence="7" type="ORF">METZ01_LOCUS276978</name>
</gene>
<dbReference type="EMBL" id="UINC01080828">
    <property type="protein sequence ID" value="SVC24124.1"/>
    <property type="molecule type" value="Genomic_DNA"/>
</dbReference>
<dbReference type="Gene3D" id="1.20.1530.10">
    <property type="entry name" value="Na+/H+ antiporter like domain"/>
    <property type="match status" value="1"/>
</dbReference>
<feature type="transmembrane region" description="Helical" evidence="6">
    <location>
        <begin position="153"/>
        <end position="173"/>
    </location>
</feature>
<dbReference type="InterPro" id="IPR023171">
    <property type="entry name" value="Na/H_antiporter_dom_sf"/>
</dbReference>
<dbReference type="NCBIfam" id="TIGR00773">
    <property type="entry name" value="NhaA"/>
    <property type="match status" value="1"/>
</dbReference>
<evidence type="ECO:0000256" key="3">
    <source>
        <dbReference type="ARBA" id="ARBA00022692"/>
    </source>
</evidence>
<proteinExistence type="inferred from homology"/>
<evidence type="ECO:0008006" key="8">
    <source>
        <dbReference type="Google" id="ProtNLM"/>
    </source>
</evidence>
<keyword evidence="2" id="KW-1003">Cell membrane</keyword>
<dbReference type="GO" id="GO:0015385">
    <property type="term" value="F:sodium:proton antiporter activity"/>
    <property type="evidence" value="ECO:0007669"/>
    <property type="project" value="TreeGrafter"/>
</dbReference>
<evidence type="ECO:0000313" key="7">
    <source>
        <dbReference type="EMBL" id="SVC24124.1"/>
    </source>
</evidence>
<dbReference type="Pfam" id="PF06965">
    <property type="entry name" value="Na_H_antiport_1"/>
    <property type="match status" value="1"/>
</dbReference>